<accession>A4CDC5</accession>
<dbReference type="InterPro" id="IPR011990">
    <property type="entry name" value="TPR-like_helical_dom_sf"/>
</dbReference>
<dbReference type="SUPFAM" id="SSF48452">
    <property type="entry name" value="TPR-like"/>
    <property type="match status" value="1"/>
</dbReference>
<name>A4CDC5_9GAMM</name>
<dbReference type="GO" id="GO:0051301">
    <property type="term" value="P:cell division"/>
    <property type="evidence" value="ECO:0007669"/>
    <property type="project" value="UniProtKB-KW"/>
</dbReference>
<keyword evidence="11" id="KW-1185">Reference proteome</keyword>
<sequence length="290" mass="33464">MRLKQIAVMSLLSGMLMGCSLTPKNADRPIIDVAFSTPLATDFRSEIAIARYSELLYRTNLTDEQKAQLFYDRGVLFDSLGLSTLARIDFNRTLTLKPDLPEVYNFLGIHHTLLQQYDKAYEMFDAVIELKPEHEYVFLNRGIALYYGERPQLALQDFNAFLEMAPSDPYRVIWRYLAEKEVDNKLAVENLKQAATLLDNSKWAYQLVALFSGQLTEAKFLAGLEENVETEQHYAERLCEAYFYLAKLHLAAGNKRSAEDYFKLSLSTNVHEFVEYKYARLELELLYAQS</sequence>
<dbReference type="PIRSF" id="PIRSF004654">
    <property type="entry name" value="NlpI"/>
    <property type="match status" value="1"/>
</dbReference>
<dbReference type="InterPro" id="IPR023605">
    <property type="entry name" value="Lipoprotein_NlpI"/>
</dbReference>
<dbReference type="HOGENOM" id="CLU_071600_0_0_6"/>
<comment type="function">
    <text evidence="8">May be involved in cell division.</text>
</comment>
<organism evidence="10 11">
    <name type="scientific">Pseudoalteromonas tunicata D2</name>
    <dbReference type="NCBI Taxonomy" id="87626"/>
    <lineage>
        <taxon>Bacteria</taxon>
        <taxon>Pseudomonadati</taxon>
        <taxon>Pseudomonadota</taxon>
        <taxon>Gammaproteobacteria</taxon>
        <taxon>Alteromonadales</taxon>
        <taxon>Pseudoalteromonadaceae</taxon>
        <taxon>Pseudoalteromonas</taxon>
    </lineage>
</organism>
<reference evidence="10 11" key="1">
    <citation type="submission" date="2006-02" db="EMBL/GenBank/DDBJ databases">
        <authorList>
            <person name="Moran M.A."/>
            <person name="Kjelleberg S."/>
            <person name="Egan S."/>
            <person name="Saunders N."/>
            <person name="Thomas T."/>
            <person name="Ferriera S."/>
            <person name="Johnson J."/>
            <person name="Kravitz S."/>
            <person name="Halpern A."/>
            <person name="Remington K."/>
            <person name="Beeson K."/>
            <person name="Tran B."/>
            <person name="Rogers Y.-H."/>
            <person name="Friedman R."/>
            <person name="Venter J.C."/>
        </authorList>
    </citation>
    <scope>NUCLEOTIDE SEQUENCE [LARGE SCALE GENOMIC DNA]</scope>
    <source>
        <strain evidence="10 11">D2</strain>
    </source>
</reference>
<keyword evidence="7 10" id="KW-0449">Lipoprotein</keyword>
<dbReference type="PANTHER" id="PTHR44858">
    <property type="entry name" value="TETRATRICOPEPTIDE REPEAT PROTEIN 6"/>
    <property type="match status" value="1"/>
</dbReference>
<dbReference type="SMART" id="SM00028">
    <property type="entry name" value="TPR"/>
    <property type="match status" value="4"/>
</dbReference>
<keyword evidence="10" id="KW-0131">Cell cycle</keyword>
<dbReference type="OrthoDB" id="509324at2"/>
<evidence type="ECO:0000256" key="8">
    <source>
        <dbReference type="PIRNR" id="PIRNR004654"/>
    </source>
</evidence>
<dbReference type="InterPro" id="IPR050498">
    <property type="entry name" value="Ycf3"/>
</dbReference>
<comment type="caution">
    <text evidence="10">The sequence shown here is derived from an EMBL/GenBank/DDBJ whole genome shotgun (WGS) entry which is preliminary data.</text>
</comment>
<evidence type="ECO:0000256" key="4">
    <source>
        <dbReference type="ARBA" id="ARBA00022803"/>
    </source>
</evidence>
<gene>
    <name evidence="10" type="ORF">PTD2_16052</name>
</gene>
<dbReference type="NCBIfam" id="NF008391">
    <property type="entry name" value="PRK11189.1"/>
    <property type="match status" value="1"/>
</dbReference>
<evidence type="ECO:0000256" key="5">
    <source>
        <dbReference type="ARBA" id="ARBA00023136"/>
    </source>
</evidence>
<keyword evidence="3" id="KW-0677">Repeat</keyword>
<dbReference type="PROSITE" id="PS50005">
    <property type="entry name" value="TPR"/>
    <property type="match status" value="1"/>
</dbReference>
<comment type="subunit">
    <text evidence="8">Homodimer.</text>
</comment>
<proteinExistence type="predicted"/>
<keyword evidence="5 8" id="KW-0472">Membrane</keyword>
<evidence type="ECO:0000313" key="10">
    <source>
        <dbReference type="EMBL" id="EAR27568.1"/>
    </source>
</evidence>
<dbReference type="InterPro" id="IPR019734">
    <property type="entry name" value="TPR_rpt"/>
</dbReference>
<dbReference type="Gene3D" id="1.25.40.10">
    <property type="entry name" value="Tetratricopeptide repeat domain"/>
    <property type="match status" value="1"/>
</dbReference>
<evidence type="ECO:0000256" key="6">
    <source>
        <dbReference type="ARBA" id="ARBA00023139"/>
    </source>
</evidence>
<dbReference type="GO" id="GO:0006508">
    <property type="term" value="P:proteolysis"/>
    <property type="evidence" value="ECO:0007669"/>
    <property type="project" value="UniProtKB-KW"/>
</dbReference>
<dbReference type="Pfam" id="PF13432">
    <property type="entry name" value="TPR_16"/>
    <property type="match status" value="1"/>
</dbReference>
<protein>
    <recommendedName>
        <fullName evidence="8">Lipoprotein NlpI</fullName>
    </recommendedName>
</protein>
<dbReference type="AlphaFoldDB" id="A4CDC5"/>
<dbReference type="STRING" id="87626.PTD2_16052"/>
<keyword evidence="2" id="KW-0732">Signal</keyword>
<dbReference type="PANTHER" id="PTHR44858:SF1">
    <property type="entry name" value="UDP-N-ACETYLGLUCOSAMINE--PEPTIDE N-ACETYLGLUCOSAMINYLTRANSFERASE SPINDLY-RELATED"/>
    <property type="match status" value="1"/>
</dbReference>
<feature type="repeat" description="TPR" evidence="9">
    <location>
        <begin position="101"/>
        <end position="134"/>
    </location>
</feature>
<comment type="subcellular location">
    <subcellularLocation>
        <location evidence="8">Cell membrane</location>
    </subcellularLocation>
</comment>
<evidence type="ECO:0000256" key="7">
    <source>
        <dbReference type="ARBA" id="ARBA00023288"/>
    </source>
</evidence>
<dbReference type="eggNOG" id="COG4785">
    <property type="taxonomic scope" value="Bacteria"/>
</dbReference>
<dbReference type="EMBL" id="AAOH01000006">
    <property type="protein sequence ID" value="EAR27568.1"/>
    <property type="molecule type" value="Genomic_DNA"/>
</dbReference>
<keyword evidence="10" id="KW-0378">Hydrolase</keyword>
<evidence type="ECO:0000256" key="9">
    <source>
        <dbReference type="PROSITE-ProRule" id="PRU00339"/>
    </source>
</evidence>
<dbReference type="GO" id="GO:0009279">
    <property type="term" value="C:cell outer membrane"/>
    <property type="evidence" value="ECO:0007669"/>
    <property type="project" value="TreeGrafter"/>
</dbReference>
<keyword evidence="1 8" id="KW-1003">Cell membrane</keyword>
<dbReference type="GO" id="GO:0008233">
    <property type="term" value="F:peptidase activity"/>
    <property type="evidence" value="ECO:0007669"/>
    <property type="project" value="UniProtKB-KW"/>
</dbReference>
<keyword evidence="6" id="KW-0564">Palmitate</keyword>
<dbReference type="GO" id="GO:0046813">
    <property type="term" value="P:receptor-mediated virion attachment to host cell"/>
    <property type="evidence" value="ECO:0007669"/>
    <property type="project" value="TreeGrafter"/>
</dbReference>
<evidence type="ECO:0000313" key="11">
    <source>
        <dbReference type="Proteomes" id="UP000006201"/>
    </source>
</evidence>
<evidence type="ECO:0000256" key="1">
    <source>
        <dbReference type="ARBA" id="ARBA00022475"/>
    </source>
</evidence>
<keyword evidence="10" id="KW-0132">Cell division</keyword>
<keyword evidence="4 9" id="KW-0802">TPR repeat</keyword>
<evidence type="ECO:0000256" key="3">
    <source>
        <dbReference type="ARBA" id="ARBA00022737"/>
    </source>
</evidence>
<keyword evidence="10" id="KW-0645">Protease</keyword>
<dbReference type="PROSITE" id="PS51257">
    <property type="entry name" value="PROKAR_LIPOPROTEIN"/>
    <property type="match status" value="1"/>
</dbReference>
<dbReference type="Proteomes" id="UP000006201">
    <property type="component" value="Unassembled WGS sequence"/>
</dbReference>
<dbReference type="GO" id="GO:0005886">
    <property type="term" value="C:plasma membrane"/>
    <property type="evidence" value="ECO:0007669"/>
    <property type="project" value="UniProtKB-SubCell"/>
</dbReference>
<evidence type="ECO:0000256" key="2">
    <source>
        <dbReference type="ARBA" id="ARBA00022729"/>
    </source>
</evidence>